<sequence length="196" mass="21358">MTTTLTSTSNTIAKTTTVHPTTTHKRFFNRLSVQDANIVTGVIGGFILIVAVTVAFFARRKFKSEKRHFEHKIHGELDKSLSVTSDMSEPYTANPMIQEIIKKQSVAIGALSSTATANNPNGTTGPEDAINSSDFGEHRLQPNFLSVTPSQNLSQYSRTLPNDSTLGDSLYSTMSYKAQSGDQFKMPGPDEPATQV</sequence>
<gene>
    <name evidence="2" type="ORF">V1264_012782</name>
</gene>
<keyword evidence="1" id="KW-0812">Transmembrane</keyword>
<feature type="transmembrane region" description="Helical" evidence="1">
    <location>
        <begin position="38"/>
        <end position="58"/>
    </location>
</feature>
<keyword evidence="1" id="KW-0472">Membrane</keyword>
<evidence type="ECO:0000313" key="2">
    <source>
        <dbReference type="EMBL" id="KAK7113508.1"/>
    </source>
</evidence>
<evidence type="ECO:0000256" key="1">
    <source>
        <dbReference type="SAM" id="Phobius"/>
    </source>
</evidence>
<organism evidence="2 3">
    <name type="scientific">Littorina saxatilis</name>
    <dbReference type="NCBI Taxonomy" id="31220"/>
    <lineage>
        <taxon>Eukaryota</taxon>
        <taxon>Metazoa</taxon>
        <taxon>Spiralia</taxon>
        <taxon>Lophotrochozoa</taxon>
        <taxon>Mollusca</taxon>
        <taxon>Gastropoda</taxon>
        <taxon>Caenogastropoda</taxon>
        <taxon>Littorinimorpha</taxon>
        <taxon>Littorinoidea</taxon>
        <taxon>Littorinidae</taxon>
        <taxon>Littorina</taxon>
    </lineage>
</organism>
<reference evidence="2 3" key="1">
    <citation type="submission" date="2024-02" db="EMBL/GenBank/DDBJ databases">
        <title>Chromosome-scale genome assembly of the rough periwinkle Littorina saxatilis.</title>
        <authorList>
            <person name="De Jode A."/>
            <person name="Faria R."/>
            <person name="Formenti G."/>
            <person name="Sims Y."/>
            <person name="Smith T.P."/>
            <person name="Tracey A."/>
            <person name="Wood J.M.D."/>
            <person name="Zagrodzka Z.B."/>
            <person name="Johannesson K."/>
            <person name="Butlin R.K."/>
            <person name="Leder E.H."/>
        </authorList>
    </citation>
    <scope>NUCLEOTIDE SEQUENCE [LARGE SCALE GENOMIC DNA]</scope>
    <source>
        <strain evidence="2">Snail1</strain>
        <tissue evidence="2">Muscle</tissue>
    </source>
</reference>
<keyword evidence="1" id="KW-1133">Transmembrane helix</keyword>
<dbReference type="AlphaFoldDB" id="A0AAN9GLX2"/>
<protein>
    <submittedName>
        <fullName evidence="2">Uncharacterized protein</fullName>
    </submittedName>
</protein>
<dbReference type="CDD" id="cd12087">
    <property type="entry name" value="TM_EGFR-like"/>
    <property type="match status" value="1"/>
</dbReference>
<evidence type="ECO:0000313" key="3">
    <source>
        <dbReference type="Proteomes" id="UP001374579"/>
    </source>
</evidence>
<proteinExistence type="predicted"/>
<name>A0AAN9GLX2_9CAEN</name>
<dbReference type="Proteomes" id="UP001374579">
    <property type="component" value="Unassembled WGS sequence"/>
</dbReference>
<keyword evidence="3" id="KW-1185">Reference proteome</keyword>
<accession>A0AAN9GLX2</accession>
<dbReference type="EMBL" id="JBAMIC010000002">
    <property type="protein sequence ID" value="KAK7113508.1"/>
    <property type="molecule type" value="Genomic_DNA"/>
</dbReference>
<comment type="caution">
    <text evidence="2">The sequence shown here is derived from an EMBL/GenBank/DDBJ whole genome shotgun (WGS) entry which is preliminary data.</text>
</comment>